<accession>A0A8H4T6W0</accession>
<evidence type="ECO:0000256" key="2">
    <source>
        <dbReference type="ARBA" id="ARBA00023445"/>
    </source>
</evidence>
<dbReference type="InterPro" id="IPR050425">
    <property type="entry name" value="NAD(P)_dehydrat-like"/>
</dbReference>
<sequence length="346" mass="38200">MPSMTSSSIPKGSTVLVTGANGFLGSHVADQFLLHGFKVRGTVRDLEKNKWLATFFGAKYGTENFELVRVQNMAENGAFESVIKGISAIIHTASVLTMNPDPNQVIPDSIAGALNDLKAAYAEPSVKRFALTSSSSAALCFERDQPGAVITEDTWNNAAVEAAWADPPYEPQRAAMVYAASKTQAEQEIWKFHKENRDKRPDWIVNAVLPNVILGKSLDKVNQGYPSSAALPVALWEGKITPSHRFLAPQYFVNVQDVARLHLAGAKLPGVRDKRIFAFAEHFSWDVILGIMRKHWPDRKIIDDFSGGKDLHAIKPRSYAEQLLRDLECPGWTSLEDTIVEIIGDL</sequence>
<organism evidence="4 5">
    <name type="scientific">Fusarium sarcochroum</name>
    <dbReference type="NCBI Taxonomy" id="1208366"/>
    <lineage>
        <taxon>Eukaryota</taxon>
        <taxon>Fungi</taxon>
        <taxon>Dikarya</taxon>
        <taxon>Ascomycota</taxon>
        <taxon>Pezizomycotina</taxon>
        <taxon>Sordariomycetes</taxon>
        <taxon>Hypocreomycetidae</taxon>
        <taxon>Hypocreales</taxon>
        <taxon>Nectriaceae</taxon>
        <taxon>Fusarium</taxon>
        <taxon>Fusarium lateritium species complex</taxon>
    </lineage>
</organism>
<dbReference type="InterPro" id="IPR036291">
    <property type="entry name" value="NAD(P)-bd_dom_sf"/>
</dbReference>
<reference evidence="4" key="1">
    <citation type="journal article" date="2020" name="BMC Genomics">
        <title>Correction to: Identification and distribution of gene clusters required for synthesis of sphingolipid metabolism inhibitors in diverse species of the filamentous fungus Fusarium.</title>
        <authorList>
            <person name="Kim H.S."/>
            <person name="Lohmar J.M."/>
            <person name="Busman M."/>
            <person name="Brown D.W."/>
            <person name="Naumann T.A."/>
            <person name="Divon H.H."/>
            <person name="Lysoe E."/>
            <person name="Uhlig S."/>
            <person name="Proctor R.H."/>
        </authorList>
    </citation>
    <scope>NUCLEOTIDE SEQUENCE</scope>
    <source>
        <strain evidence="4">NRRL 20472</strain>
    </source>
</reference>
<evidence type="ECO:0000313" key="5">
    <source>
        <dbReference type="Proteomes" id="UP000622797"/>
    </source>
</evidence>
<dbReference type="Proteomes" id="UP000622797">
    <property type="component" value="Unassembled WGS sequence"/>
</dbReference>
<protein>
    <recommendedName>
        <fullName evidence="3">NAD-dependent epimerase/dehydratase domain-containing protein</fullName>
    </recommendedName>
</protein>
<dbReference type="Gene3D" id="3.40.50.720">
    <property type="entry name" value="NAD(P)-binding Rossmann-like Domain"/>
    <property type="match status" value="1"/>
</dbReference>
<evidence type="ECO:0000256" key="1">
    <source>
        <dbReference type="ARBA" id="ARBA00023002"/>
    </source>
</evidence>
<evidence type="ECO:0000259" key="3">
    <source>
        <dbReference type="Pfam" id="PF01370"/>
    </source>
</evidence>
<gene>
    <name evidence="4" type="ORF">FSARC_12630</name>
</gene>
<dbReference type="GO" id="GO:0016616">
    <property type="term" value="F:oxidoreductase activity, acting on the CH-OH group of donors, NAD or NADP as acceptor"/>
    <property type="evidence" value="ECO:0007669"/>
    <property type="project" value="TreeGrafter"/>
</dbReference>
<comment type="caution">
    <text evidence="4">The sequence shown here is derived from an EMBL/GenBank/DDBJ whole genome shotgun (WGS) entry which is preliminary data.</text>
</comment>
<dbReference type="PANTHER" id="PTHR10366:SF562">
    <property type="entry name" value="ALDEHYDE REDUCTASE II (AFU_ORTHOLOGUE AFUA_1G11360)"/>
    <property type="match status" value="1"/>
</dbReference>
<dbReference type="EMBL" id="JABEXW010000881">
    <property type="protein sequence ID" value="KAF4952435.1"/>
    <property type="molecule type" value="Genomic_DNA"/>
</dbReference>
<comment type="similarity">
    <text evidence="2">Belongs to the NAD(P)-dependent epimerase/dehydratase family. Dihydroflavonol-4-reductase subfamily.</text>
</comment>
<feature type="domain" description="NAD-dependent epimerase/dehydratase" evidence="3">
    <location>
        <begin position="15"/>
        <end position="196"/>
    </location>
</feature>
<reference evidence="4" key="2">
    <citation type="submission" date="2020-05" db="EMBL/GenBank/DDBJ databases">
        <authorList>
            <person name="Kim H.-S."/>
            <person name="Proctor R.H."/>
            <person name="Brown D.W."/>
        </authorList>
    </citation>
    <scope>NUCLEOTIDE SEQUENCE</scope>
    <source>
        <strain evidence="4">NRRL 20472</strain>
    </source>
</reference>
<dbReference type="Pfam" id="PF01370">
    <property type="entry name" value="Epimerase"/>
    <property type="match status" value="1"/>
</dbReference>
<keyword evidence="5" id="KW-1185">Reference proteome</keyword>
<evidence type="ECO:0000313" key="4">
    <source>
        <dbReference type="EMBL" id="KAF4952435.1"/>
    </source>
</evidence>
<dbReference type="OrthoDB" id="2735536at2759"/>
<dbReference type="InterPro" id="IPR001509">
    <property type="entry name" value="Epimerase_deHydtase"/>
</dbReference>
<keyword evidence="1" id="KW-0560">Oxidoreductase</keyword>
<dbReference type="AlphaFoldDB" id="A0A8H4T6W0"/>
<dbReference type="SUPFAM" id="SSF51735">
    <property type="entry name" value="NAD(P)-binding Rossmann-fold domains"/>
    <property type="match status" value="1"/>
</dbReference>
<proteinExistence type="inferred from homology"/>
<dbReference type="PANTHER" id="PTHR10366">
    <property type="entry name" value="NAD DEPENDENT EPIMERASE/DEHYDRATASE"/>
    <property type="match status" value="1"/>
</dbReference>
<name>A0A8H4T6W0_9HYPO</name>